<keyword evidence="9" id="KW-0812">Transmembrane</keyword>
<keyword evidence="5" id="KW-0808">Transferase</keyword>
<dbReference type="PANTHER" id="PTHR43711">
    <property type="entry name" value="TWO-COMPONENT HISTIDINE KINASE"/>
    <property type="match status" value="1"/>
</dbReference>
<dbReference type="PRINTS" id="PR00344">
    <property type="entry name" value="BCTRLSENSOR"/>
</dbReference>
<feature type="region of interest" description="Disordered" evidence="8">
    <location>
        <begin position="533"/>
        <end position="553"/>
    </location>
</feature>
<evidence type="ECO:0000256" key="7">
    <source>
        <dbReference type="ARBA" id="ARBA00023012"/>
    </source>
</evidence>
<dbReference type="InterPro" id="IPR004358">
    <property type="entry name" value="Sig_transdc_His_kin-like_C"/>
</dbReference>
<dbReference type="STRING" id="89524.SAMN05444370_102228"/>
<evidence type="ECO:0000259" key="11">
    <source>
        <dbReference type="PROSITE" id="PS50885"/>
    </source>
</evidence>
<dbReference type="InterPro" id="IPR036097">
    <property type="entry name" value="HisK_dim/P_sf"/>
</dbReference>
<dbReference type="OrthoDB" id="9809766at2"/>
<proteinExistence type="predicted"/>
<gene>
    <name evidence="12" type="ORF">SAMN05444370_102228</name>
</gene>
<dbReference type="SMART" id="SM00388">
    <property type="entry name" value="HisKA"/>
    <property type="match status" value="1"/>
</dbReference>
<reference evidence="12 13" key="1">
    <citation type="submission" date="2016-10" db="EMBL/GenBank/DDBJ databases">
        <authorList>
            <person name="de Groot N.N."/>
        </authorList>
    </citation>
    <scope>NUCLEOTIDE SEQUENCE [LARGE SCALE GENOMIC DNA]</scope>
    <source>
        <strain evidence="12 13">DSM 15345</strain>
    </source>
</reference>
<comment type="subcellular location">
    <subcellularLocation>
        <location evidence="2">Membrane</location>
    </subcellularLocation>
</comment>
<sequence length="553" mass="57492">MADAASDAAGAPARGRIGAVTRDAIARRLAWAVLGLAALLAGLGGLAGWGASRIAEEVGRAEQSMARLEVARTVEAAFTRYLLAEIGRRLEGEVSVAETREAAEVRGMLLTYRQDINRQIAAAPAATFSAARSDLLRARALVSLFEAIETDSMLDRRARAGAGGPEAAREFYVRIAAERDGAFRNIVAEVVADARGRVTDAYQRLESLRTRLAWSGAGIAAAFMAAAVVFALGFHRGLVRPIQRLAEVAAAFGSGQRAARAPVAAPGALAALSSRFNDMADRIAGEQVRLEAEVAARTADLAAANAELRAVDAARRRFFANVSHELRTPVTVLLGEAQVVLRGAAAPEAMREALERIAGSGGYLRRRLDDLLSLARSEDGTLRIALGEADLDAALAGAVDAARAYAAANEITLRFEPCGATRRVRADAATLRQAALALIDNAVKFSPPGAAVTLSALPGAAGFSVRDEGPGFGGGDAEALFGRYARGGDSQRAGGAGLGLSIVRWIAEQHGGTVTAADRPEGGACVRFLLGEDAIDDETGPQSPTGETTGHAV</sequence>
<evidence type="ECO:0000256" key="5">
    <source>
        <dbReference type="ARBA" id="ARBA00022679"/>
    </source>
</evidence>
<dbReference type="Gene3D" id="3.30.565.10">
    <property type="entry name" value="Histidine kinase-like ATPase, C-terminal domain"/>
    <property type="match status" value="1"/>
</dbReference>
<dbReference type="Pfam" id="PF02518">
    <property type="entry name" value="HATPase_c"/>
    <property type="match status" value="1"/>
</dbReference>
<keyword evidence="9" id="KW-0472">Membrane</keyword>
<evidence type="ECO:0000313" key="13">
    <source>
        <dbReference type="Proteomes" id="UP000198703"/>
    </source>
</evidence>
<accession>A0A1H3X296</accession>
<dbReference type="GO" id="GO:0016020">
    <property type="term" value="C:membrane"/>
    <property type="evidence" value="ECO:0007669"/>
    <property type="project" value="UniProtKB-SubCell"/>
</dbReference>
<dbReference type="InterPro" id="IPR003660">
    <property type="entry name" value="HAMP_dom"/>
</dbReference>
<dbReference type="Pfam" id="PF00672">
    <property type="entry name" value="HAMP"/>
    <property type="match status" value="1"/>
</dbReference>
<evidence type="ECO:0000256" key="9">
    <source>
        <dbReference type="SAM" id="Phobius"/>
    </source>
</evidence>
<dbReference type="CDD" id="cd00075">
    <property type="entry name" value="HATPase"/>
    <property type="match status" value="1"/>
</dbReference>
<evidence type="ECO:0000259" key="10">
    <source>
        <dbReference type="PROSITE" id="PS50109"/>
    </source>
</evidence>
<comment type="catalytic activity">
    <reaction evidence="1">
        <text>ATP + protein L-histidine = ADP + protein N-phospho-L-histidine.</text>
        <dbReference type="EC" id="2.7.13.3"/>
    </reaction>
</comment>
<evidence type="ECO:0000256" key="2">
    <source>
        <dbReference type="ARBA" id="ARBA00004370"/>
    </source>
</evidence>
<evidence type="ECO:0000256" key="3">
    <source>
        <dbReference type="ARBA" id="ARBA00012438"/>
    </source>
</evidence>
<dbReference type="PROSITE" id="PS50885">
    <property type="entry name" value="HAMP"/>
    <property type="match status" value="1"/>
</dbReference>
<dbReference type="SMART" id="SM00387">
    <property type="entry name" value="HATPase_c"/>
    <property type="match status" value="1"/>
</dbReference>
<protein>
    <recommendedName>
        <fullName evidence="3">histidine kinase</fullName>
        <ecNumber evidence="3">2.7.13.3</ecNumber>
    </recommendedName>
</protein>
<evidence type="ECO:0000256" key="6">
    <source>
        <dbReference type="ARBA" id="ARBA00022777"/>
    </source>
</evidence>
<dbReference type="PANTHER" id="PTHR43711:SF32">
    <property type="entry name" value="SENSOR-TYPE HISTIDINE KINASE PRRB"/>
    <property type="match status" value="1"/>
</dbReference>
<evidence type="ECO:0000256" key="8">
    <source>
        <dbReference type="SAM" id="MobiDB-lite"/>
    </source>
</evidence>
<feature type="domain" description="Histidine kinase" evidence="10">
    <location>
        <begin position="321"/>
        <end position="534"/>
    </location>
</feature>
<name>A0A1H3X296_9RHOB</name>
<dbReference type="InterPro" id="IPR005467">
    <property type="entry name" value="His_kinase_dom"/>
</dbReference>
<dbReference type="Pfam" id="PF00512">
    <property type="entry name" value="HisKA"/>
    <property type="match status" value="1"/>
</dbReference>
<dbReference type="SUPFAM" id="SSF47384">
    <property type="entry name" value="Homodimeric domain of signal transducing histidine kinase"/>
    <property type="match status" value="1"/>
</dbReference>
<dbReference type="EMBL" id="FNQM01000002">
    <property type="protein sequence ID" value="SDZ93101.1"/>
    <property type="molecule type" value="Genomic_DNA"/>
</dbReference>
<dbReference type="EC" id="2.7.13.3" evidence="3"/>
<evidence type="ECO:0000256" key="4">
    <source>
        <dbReference type="ARBA" id="ARBA00022553"/>
    </source>
</evidence>
<dbReference type="InterPro" id="IPR003594">
    <property type="entry name" value="HATPase_dom"/>
</dbReference>
<dbReference type="Gene3D" id="1.10.287.130">
    <property type="match status" value="1"/>
</dbReference>
<feature type="domain" description="HAMP" evidence="11">
    <location>
        <begin position="236"/>
        <end position="288"/>
    </location>
</feature>
<keyword evidence="6" id="KW-0418">Kinase</keyword>
<keyword evidence="4" id="KW-0597">Phosphoprotein</keyword>
<keyword evidence="9" id="KW-1133">Transmembrane helix</keyword>
<feature type="compositionally biased region" description="Polar residues" evidence="8">
    <location>
        <begin position="540"/>
        <end position="553"/>
    </location>
</feature>
<dbReference type="InterPro" id="IPR050736">
    <property type="entry name" value="Sensor_HK_Regulatory"/>
</dbReference>
<dbReference type="SMART" id="SM00304">
    <property type="entry name" value="HAMP"/>
    <property type="match status" value="1"/>
</dbReference>
<keyword evidence="13" id="KW-1185">Reference proteome</keyword>
<dbReference type="AlphaFoldDB" id="A0A1H3X296"/>
<dbReference type="GO" id="GO:0000155">
    <property type="term" value="F:phosphorelay sensor kinase activity"/>
    <property type="evidence" value="ECO:0007669"/>
    <property type="project" value="InterPro"/>
</dbReference>
<feature type="transmembrane region" description="Helical" evidence="9">
    <location>
        <begin position="212"/>
        <end position="234"/>
    </location>
</feature>
<feature type="transmembrane region" description="Helical" evidence="9">
    <location>
        <begin position="29"/>
        <end position="51"/>
    </location>
</feature>
<dbReference type="PROSITE" id="PS50109">
    <property type="entry name" value="HIS_KIN"/>
    <property type="match status" value="1"/>
</dbReference>
<dbReference type="Proteomes" id="UP000198703">
    <property type="component" value="Unassembled WGS sequence"/>
</dbReference>
<evidence type="ECO:0000256" key="1">
    <source>
        <dbReference type="ARBA" id="ARBA00000085"/>
    </source>
</evidence>
<dbReference type="InterPro" id="IPR036890">
    <property type="entry name" value="HATPase_C_sf"/>
</dbReference>
<keyword evidence="7" id="KW-0902">Two-component regulatory system</keyword>
<organism evidence="12 13">
    <name type="scientific">Rubrimonas cliftonensis</name>
    <dbReference type="NCBI Taxonomy" id="89524"/>
    <lineage>
        <taxon>Bacteria</taxon>
        <taxon>Pseudomonadati</taxon>
        <taxon>Pseudomonadota</taxon>
        <taxon>Alphaproteobacteria</taxon>
        <taxon>Rhodobacterales</taxon>
        <taxon>Paracoccaceae</taxon>
        <taxon>Rubrimonas</taxon>
    </lineage>
</organism>
<dbReference type="InterPro" id="IPR003661">
    <property type="entry name" value="HisK_dim/P_dom"/>
</dbReference>
<dbReference type="SUPFAM" id="SSF55874">
    <property type="entry name" value="ATPase domain of HSP90 chaperone/DNA topoisomerase II/histidine kinase"/>
    <property type="match status" value="1"/>
</dbReference>
<dbReference type="Gene3D" id="6.10.340.10">
    <property type="match status" value="1"/>
</dbReference>
<evidence type="ECO:0000313" key="12">
    <source>
        <dbReference type="EMBL" id="SDZ93101.1"/>
    </source>
</evidence>
<dbReference type="CDD" id="cd00082">
    <property type="entry name" value="HisKA"/>
    <property type="match status" value="1"/>
</dbReference>